<keyword evidence="3" id="KW-1185">Reference proteome</keyword>
<evidence type="ECO:0000313" key="3">
    <source>
        <dbReference type="Proteomes" id="UP000569732"/>
    </source>
</evidence>
<dbReference type="GO" id="GO:0004672">
    <property type="term" value="F:protein kinase activity"/>
    <property type="evidence" value="ECO:0007669"/>
    <property type="project" value="InterPro"/>
</dbReference>
<dbReference type="GO" id="GO:0005524">
    <property type="term" value="F:ATP binding"/>
    <property type="evidence" value="ECO:0007669"/>
    <property type="project" value="InterPro"/>
</dbReference>
<dbReference type="AlphaFoldDB" id="A0A853IGC6"/>
<gene>
    <name evidence="2" type="ORF">H0A36_11305</name>
</gene>
<keyword evidence="2" id="KW-0418">Kinase</keyword>
<keyword evidence="2" id="KW-0808">Transferase</keyword>
<dbReference type="PROSITE" id="PS50011">
    <property type="entry name" value="PROTEIN_KINASE_DOM"/>
    <property type="match status" value="1"/>
</dbReference>
<dbReference type="Pfam" id="PF06293">
    <property type="entry name" value="Kdo"/>
    <property type="match status" value="1"/>
</dbReference>
<evidence type="ECO:0000313" key="2">
    <source>
        <dbReference type="EMBL" id="NYZ66596.1"/>
    </source>
</evidence>
<protein>
    <submittedName>
        <fullName evidence="2">Protein kinase</fullName>
    </submittedName>
</protein>
<dbReference type="Proteomes" id="UP000569732">
    <property type="component" value="Unassembled WGS sequence"/>
</dbReference>
<accession>A0A853IGC6</accession>
<comment type="caution">
    <text evidence="2">The sequence shown here is derived from an EMBL/GenBank/DDBJ whole genome shotgun (WGS) entry which is preliminary data.</text>
</comment>
<proteinExistence type="predicted"/>
<sequence>MLSFLKSAVWPKSGFWTVTQPYQHTPVADVFGSLDKVFKLPGEQITSDPLSKVYKVTAAGKVFYVKRYTGGGKGLRRYIGRSRVRAEWKNLLLFRRLGLPTANLVAYGEQKLLSMMLKGALITEELENTIDLSEVIEEYPDYLTDRNWLLPVIDQVAWATRVLHAYRFVHNDLKWRNILVSRDKTNPQIFLIDCPGGFRWFGPMLQYRIVKDLACLDKLGKYHLSRTMRMRFYKLYRGNSLTHRLTSKDKQQIRQVLGFFEGRE</sequence>
<dbReference type="InterPro" id="IPR011009">
    <property type="entry name" value="Kinase-like_dom_sf"/>
</dbReference>
<dbReference type="Gene3D" id="1.10.510.10">
    <property type="entry name" value="Transferase(Phosphotransferase) domain 1"/>
    <property type="match status" value="1"/>
</dbReference>
<dbReference type="InterPro" id="IPR008271">
    <property type="entry name" value="Ser/Thr_kinase_AS"/>
</dbReference>
<dbReference type="EMBL" id="JACCKB010000015">
    <property type="protein sequence ID" value="NYZ66596.1"/>
    <property type="molecule type" value="Genomic_DNA"/>
</dbReference>
<dbReference type="SUPFAM" id="SSF56112">
    <property type="entry name" value="Protein kinase-like (PK-like)"/>
    <property type="match status" value="1"/>
</dbReference>
<evidence type="ECO:0000259" key="1">
    <source>
        <dbReference type="PROSITE" id="PS50011"/>
    </source>
</evidence>
<name>A0A853IGC6_9GAMM</name>
<dbReference type="InterPro" id="IPR000719">
    <property type="entry name" value="Prot_kinase_dom"/>
</dbReference>
<dbReference type="RefSeq" id="WP_180568625.1">
    <property type="nucleotide sequence ID" value="NZ_JACCKB010000015.1"/>
</dbReference>
<dbReference type="PROSITE" id="PS00108">
    <property type="entry name" value="PROTEIN_KINASE_ST"/>
    <property type="match status" value="1"/>
</dbReference>
<organism evidence="2 3">
    <name type="scientific">Spartinivicinus marinus</name>
    <dbReference type="NCBI Taxonomy" id="2994442"/>
    <lineage>
        <taxon>Bacteria</taxon>
        <taxon>Pseudomonadati</taxon>
        <taxon>Pseudomonadota</taxon>
        <taxon>Gammaproteobacteria</taxon>
        <taxon>Oceanospirillales</taxon>
        <taxon>Zooshikellaceae</taxon>
        <taxon>Spartinivicinus</taxon>
    </lineage>
</organism>
<feature type="domain" description="Protein kinase" evidence="1">
    <location>
        <begin position="39"/>
        <end position="264"/>
    </location>
</feature>
<reference evidence="2 3" key="1">
    <citation type="submission" date="2020-07" db="EMBL/GenBank/DDBJ databases">
        <title>Endozoicomonas sp. nov., isolated from sediment.</title>
        <authorList>
            <person name="Gu T."/>
        </authorList>
    </citation>
    <scope>NUCLEOTIDE SEQUENCE [LARGE SCALE GENOMIC DNA]</scope>
    <source>
        <strain evidence="2 3">SM1973</strain>
    </source>
</reference>